<proteinExistence type="predicted"/>
<evidence type="ECO:0008006" key="3">
    <source>
        <dbReference type="Google" id="ProtNLM"/>
    </source>
</evidence>
<dbReference type="EMBL" id="CAUOFW020003225">
    <property type="protein sequence ID" value="CAK9158669.1"/>
    <property type="molecule type" value="Genomic_DNA"/>
</dbReference>
<organism evidence="1 2">
    <name type="scientific">Ilex paraguariensis</name>
    <name type="common">yerba mate</name>
    <dbReference type="NCBI Taxonomy" id="185542"/>
    <lineage>
        <taxon>Eukaryota</taxon>
        <taxon>Viridiplantae</taxon>
        <taxon>Streptophyta</taxon>
        <taxon>Embryophyta</taxon>
        <taxon>Tracheophyta</taxon>
        <taxon>Spermatophyta</taxon>
        <taxon>Magnoliopsida</taxon>
        <taxon>eudicotyledons</taxon>
        <taxon>Gunneridae</taxon>
        <taxon>Pentapetalae</taxon>
        <taxon>asterids</taxon>
        <taxon>campanulids</taxon>
        <taxon>Aquifoliales</taxon>
        <taxon>Aquifoliaceae</taxon>
        <taxon>Ilex</taxon>
    </lineage>
</organism>
<name>A0ABC8SNA2_9AQUA</name>
<evidence type="ECO:0000313" key="1">
    <source>
        <dbReference type="EMBL" id="CAK9158669.1"/>
    </source>
</evidence>
<gene>
    <name evidence="1" type="ORF">ILEXP_LOCUS27333</name>
</gene>
<protein>
    <recommendedName>
        <fullName evidence="3">Secreted protein</fullName>
    </recommendedName>
</protein>
<dbReference type="Proteomes" id="UP001642360">
    <property type="component" value="Unassembled WGS sequence"/>
</dbReference>
<keyword evidence="2" id="KW-1185">Reference proteome</keyword>
<reference evidence="1 2" key="1">
    <citation type="submission" date="2024-02" db="EMBL/GenBank/DDBJ databases">
        <authorList>
            <person name="Vignale AGUSTIN F."/>
            <person name="Sosa J E."/>
            <person name="Modenutti C."/>
        </authorList>
    </citation>
    <scope>NUCLEOTIDE SEQUENCE [LARGE SCALE GENOMIC DNA]</scope>
</reference>
<sequence length="84" mass="9541">MSKAFVSLPVLAMRSCYHNSSSCCKTSFGENNCHWCYCTHLAGPLPIVLGRESNMETRYGPLLRILKLLPENSYSQTLKSQYTY</sequence>
<evidence type="ECO:0000313" key="2">
    <source>
        <dbReference type="Proteomes" id="UP001642360"/>
    </source>
</evidence>
<accession>A0ABC8SNA2</accession>
<dbReference type="AlphaFoldDB" id="A0ABC8SNA2"/>
<comment type="caution">
    <text evidence="1">The sequence shown here is derived from an EMBL/GenBank/DDBJ whole genome shotgun (WGS) entry which is preliminary data.</text>
</comment>